<comment type="caution">
    <text evidence="1">The sequence shown here is derived from an EMBL/GenBank/DDBJ whole genome shotgun (WGS) entry which is preliminary data.</text>
</comment>
<dbReference type="OrthoDB" id="9807423at2"/>
<sequence length="65" mass="7428">MDRTKEELISMGWESIGFDGVLEYLARENEHGEILYIPVFNGKTMGIVNSHNKNVIKLLANYISE</sequence>
<proteinExistence type="predicted"/>
<dbReference type="EMBL" id="PIQO01000026">
    <property type="protein sequence ID" value="PKR82896.1"/>
    <property type="molecule type" value="Genomic_DNA"/>
</dbReference>
<protein>
    <submittedName>
        <fullName evidence="1">Uncharacterized protein</fullName>
    </submittedName>
</protein>
<evidence type="ECO:0000313" key="1">
    <source>
        <dbReference type="EMBL" id="PKR82896.1"/>
    </source>
</evidence>
<name>A0A2N3LE56_9BACI</name>
<reference evidence="1 2" key="1">
    <citation type="submission" date="2017-11" db="EMBL/GenBank/DDBJ databases">
        <title>Bacillus camelliae sp. nov., isolated from pu'er tea.</title>
        <authorList>
            <person name="Niu L."/>
        </authorList>
    </citation>
    <scope>NUCLEOTIDE SEQUENCE [LARGE SCALE GENOMIC DNA]</scope>
    <source>
        <strain evidence="1 2">7578-1</strain>
    </source>
</reference>
<organism evidence="1 2">
    <name type="scientific">Heyndrickxia camelliae</name>
    <dbReference type="NCBI Taxonomy" id="1707093"/>
    <lineage>
        <taxon>Bacteria</taxon>
        <taxon>Bacillati</taxon>
        <taxon>Bacillota</taxon>
        <taxon>Bacilli</taxon>
        <taxon>Bacillales</taxon>
        <taxon>Bacillaceae</taxon>
        <taxon>Heyndrickxia</taxon>
    </lineage>
</organism>
<keyword evidence="2" id="KW-1185">Reference proteome</keyword>
<dbReference type="RefSeq" id="WP_101356384.1">
    <property type="nucleotide sequence ID" value="NZ_PIQO01000026.1"/>
</dbReference>
<gene>
    <name evidence="1" type="ORF">CWO92_22155</name>
</gene>
<accession>A0A2N3LE56</accession>
<dbReference type="AlphaFoldDB" id="A0A2N3LE56"/>
<dbReference type="Proteomes" id="UP000233440">
    <property type="component" value="Unassembled WGS sequence"/>
</dbReference>
<evidence type="ECO:0000313" key="2">
    <source>
        <dbReference type="Proteomes" id="UP000233440"/>
    </source>
</evidence>